<dbReference type="PRINTS" id="PR00039">
    <property type="entry name" value="HTHLYSR"/>
</dbReference>
<dbReference type="GO" id="GO:0003700">
    <property type="term" value="F:DNA-binding transcription factor activity"/>
    <property type="evidence" value="ECO:0007669"/>
    <property type="project" value="InterPro"/>
</dbReference>
<dbReference type="Gene3D" id="1.10.10.10">
    <property type="entry name" value="Winged helix-like DNA-binding domain superfamily/Winged helix DNA-binding domain"/>
    <property type="match status" value="1"/>
</dbReference>
<sequence>MPINLAQLRAFHMVATQGSFTKAAKALNVTQPTVSGQVGALEEGAGVRLFERQGRGVRLTALGSQLLGVTTRLFALHDEAEELLSASMNLEAGRLAVGADSPFTVMPLLSRLSRRHPGVTFDLTLGNSAEVLRNLYDYRTDVGVLADIRVDPRLIAHPLLSPRVMAFVPRTHPWAREREVMLAAFQDQPMVWRTGGSVTRQVFERALAERAITPAVVMEINTREATREAVAAGFGIGVIAENEFGMDPRLVLLPINDADLRMTIYAVCLRERRRLRTVRAFMDIAQEYAA</sequence>
<dbReference type="RefSeq" id="WP_147163684.1">
    <property type="nucleotide sequence ID" value="NZ_BJZO01000043.1"/>
</dbReference>
<dbReference type="PROSITE" id="PS50931">
    <property type="entry name" value="HTH_LYSR"/>
    <property type="match status" value="1"/>
</dbReference>
<dbReference type="Pfam" id="PF00126">
    <property type="entry name" value="HTH_1"/>
    <property type="match status" value="1"/>
</dbReference>
<dbReference type="GO" id="GO:0003677">
    <property type="term" value="F:DNA binding"/>
    <property type="evidence" value="ECO:0007669"/>
    <property type="project" value="UniProtKB-KW"/>
</dbReference>
<dbReference type="OrthoDB" id="9808620at2"/>
<comment type="similarity">
    <text evidence="1">Belongs to the LysR transcriptional regulatory family.</text>
</comment>
<evidence type="ECO:0000259" key="5">
    <source>
        <dbReference type="PROSITE" id="PS50931"/>
    </source>
</evidence>
<dbReference type="PANTHER" id="PTHR30346:SF28">
    <property type="entry name" value="HTH-TYPE TRANSCRIPTIONAL REGULATOR CYNR"/>
    <property type="match status" value="1"/>
</dbReference>
<evidence type="ECO:0000256" key="4">
    <source>
        <dbReference type="ARBA" id="ARBA00023163"/>
    </source>
</evidence>
<dbReference type="AlphaFoldDB" id="A0A512H878"/>
<dbReference type="InterPro" id="IPR000847">
    <property type="entry name" value="LysR_HTH_N"/>
</dbReference>
<feature type="domain" description="HTH lysR-type" evidence="5">
    <location>
        <begin position="3"/>
        <end position="60"/>
    </location>
</feature>
<keyword evidence="4" id="KW-0804">Transcription</keyword>
<reference evidence="6 7" key="1">
    <citation type="submission" date="2019-07" db="EMBL/GenBank/DDBJ databases">
        <title>Whole genome shotgun sequence of Rhodospirillum oryzae NBRC 107573.</title>
        <authorList>
            <person name="Hosoyama A."/>
            <person name="Uohara A."/>
            <person name="Ohji S."/>
            <person name="Ichikawa N."/>
        </authorList>
    </citation>
    <scope>NUCLEOTIDE SEQUENCE [LARGE SCALE GENOMIC DNA]</scope>
    <source>
        <strain evidence="6 7">NBRC 107573</strain>
    </source>
</reference>
<dbReference type="FunFam" id="1.10.10.10:FF:000001">
    <property type="entry name" value="LysR family transcriptional regulator"/>
    <property type="match status" value="1"/>
</dbReference>
<evidence type="ECO:0000256" key="1">
    <source>
        <dbReference type="ARBA" id="ARBA00009437"/>
    </source>
</evidence>
<dbReference type="GO" id="GO:0032993">
    <property type="term" value="C:protein-DNA complex"/>
    <property type="evidence" value="ECO:0007669"/>
    <property type="project" value="TreeGrafter"/>
</dbReference>
<dbReference type="CDD" id="cd05466">
    <property type="entry name" value="PBP2_LTTR_substrate"/>
    <property type="match status" value="1"/>
</dbReference>
<keyword evidence="3" id="KW-0238">DNA-binding</keyword>
<dbReference type="Pfam" id="PF03466">
    <property type="entry name" value="LysR_substrate"/>
    <property type="match status" value="1"/>
</dbReference>
<dbReference type="InterPro" id="IPR005119">
    <property type="entry name" value="LysR_subst-bd"/>
</dbReference>
<organism evidence="6 7">
    <name type="scientific">Pararhodospirillum oryzae</name>
    <dbReference type="NCBI Taxonomy" id="478448"/>
    <lineage>
        <taxon>Bacteria</taxon>
        <taxon>Pseudomonadati</taxon>
        <taxon>Pseudomonadota</taxon>
        <taxon>Alphaproteobacteria</taxon>
        <taxon>Rhodospirillales</taxon>
        <taxon>Rhodospirillaceae</taxon>
        <taxon>Pararhodospirillum</taxon>
    </lineage>
</organism>
<dbReference type="Gene3D" id="3.40.190.290">
    <property type="match status" value="1"/>
</dbReference>
<dbReference type="InterPro" id="IPR036388">
    <property type="entry name" value="WH-like_DNA-bd_sf"/>
</dbReference>
<dbReference type="Proteomes" id="UP000321567">
    <property type="component" value="Unassembled WGS sequence"/>
</dbReference>
<name>A0A512H878_9PROT</name>
<evidence type="ECO:0000313" key="7">
    <source>
        <dbReference type="Proteomes" id="UP000321567"/>
    </source>
</evidence>
<keyword evidence="7" id="KW-1185">Reference proteome</keyword>
<accession>A0A512H878</accession>
<dbReference type="PANTHER" id="PTHR30346">
    <property type="entry name" value="TRANSCRIPTIONAL DUAL REGULATOR HCAR-RELATED"/>
    <property type="match status" value="1"/>
</dbReference>
<dbReference type="SUPFAM" id="SSF46785">
    <property type="entry name" value="Winged helix' DNA-binding domain"/>
    <property type="match status" value="1"/>
</dbReference>
<evidence type="ECO:0000256" key="2">
    <source>
        <dbReference type="ARBA" id="ARBA00023015"/>
    </source>
</evidence>
<proteinExistence type="inferred from homology"/>
<evidence type="ECO:0000256" key="3">
    <source>
        <dbReference type="ARBA" id="ARBA00023125"/>
    </source>
</evidence>
<evidence type="ECO:0000313" key="6">
    <source>
        <dbReference type="EMBL" id="GEO81653.1"/>
    </source>
</evidence>
<keyword evidence="2" id="KW-0805">Transcription regulation</keyword>
<dbReference type="SUPFAM" id="SSF53850">
    <property type="entry name" value="Periplasmic binding protein-like II"/>
    <property type="match status" value="1"/>
</dbReference>
<protein>
    <submittedName>
        <fullName evidence="6">Transcriptional regulator</fullName>
    </submittedName>
</protein>
<comment type="caution">
    <text evidence="6">The sequence shown here is derived from an EMBL/GenBank/DDBJ whole genome shotgun (WGS) entry which is preliminary data.</text>
</comment>
<dbReference type="EMBL" id="BJZO01000043">
    <property type="protein sequence ID" value="GEO81653.1"/>
    <property type="molecule type" value="Genomic_DNA"/>
</dbReference>
<gene>
    <name evidence="6" type="ORF">ROR02_17840</name>
</gene>
<dbReference type="InterPro" id="IPR036390">
    <property type="entry name" value="WH_DNA-bd_sf"/>
</dbReference>